<dbReference type="Gene3D" id="2.40.50.100">
    <property type="match status" value="1"/>
</dbReference>
<dbReference type="Pfam" id="PF02817">
    <property type="entry name" value="E3_binding"/>
    <property type="match status" value="1"/>
</dbReference>
<dbReference type="GO" id="GO:0031405">
    <property type="term" value="F:lipoic acid binding"/>
    <property type="evidence" value="ECO:0007669"/>
    <property type="project" value="TreeGrafter"/>
</dbReference>
<dbReference type="PANTHER" id="PTHR43178">
    <property type="entry name" value="DIHYDROLIPOAMIDE ACETYLTRANSFERASE COMPONENT OF PYRUVATE DEHYDROGENASE COMPLEX"/>
    <property type="match status" value="1"/>
</dbReference>
<protein>
    <recommendedName>
        <fullName evidence="6">Dihydrolipoamide acetyltransferase component of pyruvate dehydrogenase complex</fullName>
        <ecNumber evidence="6">2.3.1.-</ecNumber>
    </recommendedName>
</protein>
<evidence type="ECO:0000313" key="9">
    <source>
        <dbReference type="EMBL" id="OHA68382.1"/>
    </source>
</evidence>
<reference evidence="9 10" key="1">
    <citation type="journal article" date="2016" name="Nat. Commun.">
        <title>Thousands of microbial genomes shed light on interconnected biogeochemical processes in an aquifer system.</title>
        <authorList>
            <person name="Anantharaman K."/>
            <person name="Brown C.T."/>
            <person name="Hug L.A."/>
            <person name="Sharon I."/>
            <person name="Castelle C.J."/>
            <person name="Probst A.J."/>
            <person name="Thomas B.C."/>
            <person name="Singh A."/>
            <person name="Wilkins M.J."/>
            <person name="Karaoz U."/>
            <person name="Brodie E.L."/>
            <person name="Williams K.H."/>
            <person name="Hubbard S.S."/>
            <person name="Banfield J.F."/>
        </authorList>
    </citation>
    <scope>NUCLEOTIDE SEQUENCE [LARGE SCALE GENOMIC DNA]</scope>
</reference>
<dbReference type="Proteomes" id="UP000179258">
    <property type="component" value="Unassembled WGS sequence"/>
</dbReference>
<keyword evidence="5 6" id="KW-0012">Acyltransferase</keyword>
<dbReference type="AlphaFoldDB" id="A0A1G2R7Y4"/>
<dbReference type="InterPro" id="IPR000089">
    <property type="entry name" value="Biotin_lipoyl"/>
</dbReference>
<dbReference type="SUPFAM" id="SSF47005">
    <property type="entry name" value="Peripheral subunit-binding domain of 2-oxo acid dehydrogenase complex"/>
    <property type="match status" value="1"/>
</dbReference>
<evidence type="ECO:0000256" key="4">
    <source>
        <dbReference type="ARBA" id="ARBA00022823"/>
    </source>
</evidence>
<keyword evidence="3 6" id="KW-0808">Transferase</keyword>
<dbReference type="PANTHER" id="PTHR43178:SF5">
    <property type="entry name" value="LIPOAMIDE ACYLTRANSFERASE COMPONENT OF BRANCHED-CHAIN ALPHA-KETO ACID DEHYDROGENASE COMPLEX, MITOCHONDRIAL"/>
    <property type="match status" value="1"/>
</dbReference>
<dbReference type="GO" id="GO:0005737">
    <property type="term" value="C:cytoplasm"/>
    <property type="evidence" value="ECO:0007669"/>
    <property type="project" value="TreeGrafter"/>
</dbReference>
<comment type="cofactor">
    <cofactor evidence="1 6">
        <name>(R)-lipoate</name>
        <dbReference type="ChEBI" id="CHEBI:83088"/>
    </cofactor>
</comment>
<dbReference type="EC" id="2.3.1.-" evidence="6"/>
<evidence type="ECO:0000256" key="1">
    <source>
        <dbReference type="ARBA" id="ARBA00001938"/>
    </source>
</evidence>
<gene>
    <name evidence="9" type="ORF">A3D59_04420</name>
</gene>
<accession>A0A1G2R7Y4</accession>
<dbReference type="PROSITE" id="PS00189">
    <property type="entry name" value="LIPOYL"/>
    <property type="match status" value="1"/>
</dbReference>
<dbReference type="Pfam" id="PF00198">
    <property type="entry name" value="2-oxoacid_dh"/>
    <property type="match status" value="1"/>
</dbReference>
<dbReference type="SUPFAM" id="SSF52777">
    <property type="entry name" value="CoA-dependent acyltransferases"/>
    <property type="match status" value="1"/>
</dbReference>
<sequence>MLKEFRFPDIGEGIEEGRIVKWRIKEGDVVEEHQVVGEVETDKAVAEIPSPYAGKILKINFKEGETVKVGEVLFVVDDGRENDAKPEREINAKPTMKPAGAVGYLEEAAEVEPTRDGLATPGVRKLAKDLGIDLGKVQGTGPAGRITEEDVKKFQVSGSRFQVKKKYDMWGYVDHVPLAGIRRAVAKHMVEAVSHAPQVTIMDELDAAKLVKFREKHKKEGEKKGIAPTYLPFLMKALVPAMKEFPRVNATLDEEAQEIIVKKYYNFGFAVDADGEGLLVPVIKGVDIKDVFSIAKELKELAEKARAKKLDLQDMRGGTFTITNFGSLGSWYGTPIINYPEVAILGLGRMKERPVVVNGKVEIRPIMPFSLTFDHRVLDGAYAIRFLNRFMDALSRPEELL</sequence>
<organism evidence="9 10">
    <name type="scientific">Candidatus Wildermuthbacteria bacterium RIFCSPHIGHO2_02_FULL_47_17</name>
    <dbReference type="NCBI Taxonomy" id="1802452"/>
    <lineage>
        <taxon>Bacteria</taxon>
        <taxon>Candidatus Wildermuthiibacteriota</taxon>
    </lineage>
</organism>
<dbReference type="InterPro" id="IPR011053">
    <property type="entry name" value="Single_hybrid_motif"/>
</dbReference>
<evidence type="ECO:0000313" key="10">
    <source>
        <dbReference type="Proteomes" id="UP000179258"/>
    </source>
</evidence>
<comment type="similarity">
    <text evidence="2 6">Belongs to the 2-oxoacid dehydrogenase family.</text>
</comment>
<keyword evidence="4 6" id="KW-0450">Lipoyl</keyword>
<evidence type="ECO:0000256" key="6">
    <source>
        <dbReference type="RuleBase" id="RU003423"/>
    </source>
</evidence>
<evidence type="ECO:0000256" key="5">
    <source>
        <dbReference type="ARBA" id="ARBA00023315"/>
    </source>
</evidence>
<dbReference type="EMBL" id="MHTX01000017">
    <property type="protein sequence ID" value="OHA68382.1"/>
    <property type="molecule type" value="Genomic_DNA"/>
</dbReference>
<evidence type="ECO:0000256" key="3">
    <source>
        <dbReference type="ARBA" id="ARBA00022679"/>
    </source>
</evidence>
<dbReference type="InterPro" id="IPR036625">
    <property type="entry name" value="E3-bd_dom_sf"/>
</dbReference>
<dbReference type="InterPro" id="IPR050743">
    <property type="entry name" value="2-oxoacid_DH_E2_comp"/>
</dbReference>
<evidence type="ECO:0000256" key="2">
    <source>
        <dbReference type="ARBA" id="ARBA00007317"/>
    </source>
</evidence>
<dbReference type="InterPro" id="IPR001078">
    <property type="entry name" value="2-oxoacid_DH_actylTfrase"/>
</dbReference>
<dbReference type="CDD" id="cd06849">
    <property type="entry name" value="lipoyl_domain"/>
    <property type="match status" value="1"/>
</dbReference>
<dbReference type="InterPro" id="IPR003016">
    <property type="entry name" value="2-oxoA_DH_lipoyl-BS"/>
</dbReference>
<dbReference type="Gene3D" id="3.30.559.10">
    <property type="entry name" value="Chloramphenicol acetyltransferase-like domain"/>
    <property type="match status" value="1"/>
</dbReference>
<dbReference type="PROSITE" id="PS51826">
    <property type="entry name" value="PSBD"/>
    <property type="match status" value="1"/>
</dbReference>
<feature type="domain" description="Peripheral subunit-binding (PSBD)" evidence="8">
    <location>
        <begin position="118"/>
        <end position="155"/>
    </location>
</feature>
<dbReference type="PROSITE" id="PS50968">
    <property type="entry name" value="BIOTINYL_LIPOYL"/>
    <property type="match status" value="1"/>
</dbReference>
<comment type="caution">
    <text evidence="9">The sequence shown here is derived from an EMBL/GenBank/DDBJ whole genome shotgun (WGS) entry which is preliminary data.</text>
</comment>
<feature type="domain" description="Lipoyl-binding" evidence="7">
    <location>
        <begin position="2"/>
        <end position="77"/>
    </location>
</feature>
<dbReference type="Pfam" id="PF00364">
    <property type="entry name" value="Biotin_lipoyl"/>
    <property type="match status" value="1"/>
</dbReference>
<proteinExistence type="inferred from homology"/>
<dbReference type="FunFam" id="3.30.559.10:FF:000007">
    <property type="entry name" value="Dihydrolipoamide acetyltransferase component of pyruvate dehydrogenase complex"/>
    <property type="match status" value="1"/>
</dbReference>
<evidence type="ECO:0000259" key="8">
    <source>
        <dbReference type="PROSITE" id="PS51826"/>
    </source>
</evidence>
<dbReference type="GO" id="GO:0016407">
    <property type="term" value="F:acetyltransferase activity"/>
    <property type="evidence" value="ECO:0007669"/>
    <property type="project" value="TreeGrafter"/>
</dbReference>
<dbReference type="SUPFAM" id="SSF51230">
    <property type="entry name" value="Single hybrid motif"/>
    <property type="match status" value="1"/>
</dbReference>
<evidence type="ECO:0000259" key="7">
    <source>
        <dbReference type="PROSITE" id="PS50968"/>
    </source>
</evidence>
<dbReference type="InterPro" id="IPR004167">
    <property type="entry name" value="PSBD"/>
</dbReference>
<name>A0A1G2R7Y4_9BACT</name>
<dbReference type="InterPro" id="IPR023213">
    <property type="entry name" value="CAT-like_dom_sf"/>
</dbReference>
<dbReference type="Gene3D" id="4.10.320.10">
    <property type="entry name" value="E3-binding domain"/>
    <property type="match status" value="1"/>
</dbReference>